<dbReference type="EMBL" id="CAADRP010001796">
    <property type="protein sequence ID" value="VFU52499.1"/>
    <property type="molecule type" value="Genomic_DNA"/>
</dbReference>
<proteinExistence type="predicted"/>
<evidence type="ECO:0000313" key="1">
    <source>
        <dbReference type="EMBL" id="VFU52499.1"/>
    </source>
</evidence>
<protein>
    <submittedName>
        <fullName evidence="1">Uncharacterized protein</fullName>
    </submittedName>
</protein>
<accession>A0A6N2MER7</accession>
<sequence length="136" mass="14888">MNQRQKLQQLIFSHLAWAMGSVKPMTELVNLSLTVPLAQFTKLKSRSSSNHQAKFQEFPPIGDLISLIVARLSRNLGKHQVTTVSPRSPVSCFGRIEAVAGIGHAFDVSSLGSCPEEDNIERCHGLNAVDVRVHTG</sequence>
<name>A0A6N2MER7_SALVM</name>
<organism evidence="1">
    <name type="scientific">Salix viminalis</name>
    <name type="common">Common osier</name>
    <name type="synonym">Basket willow</name>
    <dbReference type="NCBI Taxonomy" id="40686"/>
    <lineage>
        <taxon>Eukaryota</taxon>
        <taxon>Viridiplantae</taxon>
        <taxon>Streptophyta</taxon>
        <taxon>Embryophyta</taxon>
        <taxon>Tracheophyta</taxon>
        <taxon>Spermatophyta</taxon>
        <taxon>Magnoliopsida</taxon>
        <taxon>eudicotyledons</taxon>
        <taxon>Gunneridae</taxon>
        <taxon>Pentapetalae</taxon>
        <taxon>rosids</taxon>
        <taxon>fabids</taxon>
        <taxon>Malpighiales</taxon>
        <taxon>Salicaceae</taxon>
        <taxon>Saliceae</taxon>
        <taxon>Salix</taxon>
    </lineage>
</organism>
<reference evidence="1" key="1">
    <citation type="submission" date="2019-03" db="EMBL/GenBank/DDBJ databases">
        <authorList>
            <person name="Mank J."/>
            <person name="Almeida P."/>
        </authorList>
    </citation>
    <scope>NUCLEOTIDE SEQUENCE</scope>
    <source>
        <strain evidence="1">78183</strain>
    </source>
</reference>
<gene>
    <name evidence="1" type="ORF">SVIM_LOCUS360438</name>
</gene>
<dbReference type="AlphaFoldDB" id="A0A6N2MER7"/>